<dbReference type="Proteomes" id="UP000261540">
    <property type="component" value="Unplaced"/>
</dbReference>
<evidence type="ECO:0000313" key="1">
    <source>
        <dbReference type="Ensembl" id="ENSPKIP00000021928.1"/>
    </source>
</evidence>
<protein>
    <submittedName>
        <fullName evidence="1">Uncharacterized protein</fullName>
    </submittedName>
</protein>
<evidence type="ECO:0000313" key="2">
    <source>
        <dbReference type="Proteomes" id="UP000261540"/>
    </source>
</evidence>
<name>A0A3B3RUD7_9TELE</name>
<reference evidence="1" key="2">
    <citation type="submission" date="2025-09" db="UniProtKB">
        <authorList>
            <consortium name="Ensembl"/>
        </authorList>
    </citation>
    <scope>IDENTIFICATION</scope>
</reference>
<accession>A0A3B3RUD7</accession>
<dbReference type="AlphaFoldDB" id="A0A3B3RUD7"/>
<reference evidence="1" key="1">
    <citation type="submission" date="2025-08" db="UniProtKB">
        <authorList>
            <consortium name="Ensembl"/>
        </authorList>
    </citation>
    <scope>IDENTIFICATION</scope>
</reference>
<organism evidence="1 2">
    <name type="scientific">Paramormyrops kingsleyae</name>
    <dbReference type="NCBI Taxonomy" id="1676925"/>
    <lineage>
        <taxon>Eukaryota</taxon>
        <taxon>Metazoa</taxon>
        <taxon>Chordata</taxon>
        <taxon>Craniata</taxon>
        <taxon>Vertebrata</taxon>
        <taxon>Euteleostomi</taxon>
        <taxon>Actinopterygii</taxon>
        <taxon>Neopterygii</taxon>
        <taxon>Teleostei</taxon>
        <taxon>Osteoglossocephala</taxon>
        <taxon>Osteoglossomorpha</taxon>
        <taxon>Osteoglossiformes</taxon>
        <taxon>Mormyridae</taxon>
        <taxon>Paramormyrops</taxon>
    </lineage>
</organism>
<proteinExistence type="predicted"/>
<keyword evidence="2" id="KW-1185">Reference proteome</keyword>
<sequence>LNMKCVLSDFECVMAVESATLLRFSHTTAPRVYRCAKKKSNQWHLLLKQKWVLPNTSKVYLIKRPRTFKNCAPSCPEKAVGRWMDA</sequence>
<dbReference type="Ensembl" id="ENSPKIT00000002578.1">
    <property type="protein sequence ID" value="ENSPKIP00000021928.1"/>
    <property type="gene ID" value="ENSPKIG00000006138.1"/>
</dbReference>